<feature type="region of interest" description="Disordered" evidence="1">
    <location>
        <begin position="140"/>
        <end position="376"/>
    </location>
</feature>
<feature type="non-terminal residue" evidence="2">
    <location>
        <position position="1"/>
    </location>
</feature>
<feature type="compositionally biased region" description="Basic residues" evidence="1">
    <location>
        <begin position="162"/>
        <end position="191"/>
    </location>
</feature>
<proteinExistence type="evidence at transcript level"/>
<feature type="compositionally biased region" description="Basic residues" evidence="1">
    <location>
        <begin position="284"/>
        <end position="299"/>
    </location>
</feature>
<feature type="compositionally biased region" description="Basic residues" evidence="1">
    <location>
        <begin position="222"/>
        <end position="236"/>
    </location>
</feature>
<feature type="compositionally biased region" description="Low complexity" evidence="1">
    <location>
        <begin position="53"/>
        <end position="74"/>
    </location>
</feature>
<dbReference type="EMBL" id="AK366080">
    <property type="protein sequence ID" value="BAJ97283.1"/>
    <property type="molecule type" value="mRNA"/>
</dbReference>
<feature type="region of interest" description="Disordered" evidence="1">
    <location>
        <begin position="38"/>
        <end position="99"/>
    </location>
</feature>
<evidence type="ECO:0000313" key="2">
    <source>
        <dbReference type="EMBL" id="BAJ96724.1"/>
    </source>
</evidence>
<feature type="compositionally biased region" description="Basic and acidic residues" evidence="1">
    <location>
        <begin position="140"/>
        <end position="149"/>
    </location>
</feature>
<protein>
    <submittedName>
        <fullName evidence="2">Predicted protein</fullName>
    </submittedName>
</protein>
<accession>F2DNQ3</accession>
<name>F2DNQ3_HORVV</name>
<feature type="compositionally biased region" description="Basic residues" evidence="1">
    <location>
        <begin position="89"/>
        <end position="99"/>
    </location>
</feature>
<sequence>RDPPPAGRRRQACAVAALCGSTRRRLVPPRWLPGGARAVDRHRATATEDARQRAAAGRGHVVRGVRAPARAQAGGARGLDRVEEGAACRPRRRRSGRGLRPLRRGVQGVRQDVLPGHAADDAGAEAGDLGNIRVVPEDGRAGGRAERGAHVGAGAGPVGVAPRRRLRRPALRHAGRGAGRRRGRLPGRRRAAVPGHGPGDAHGPRQVPLRHLRRAVPLLLPRGRHRRAHDRPRHGRLPGLPGGRRHGVRRRGRPRRRQPAHQHPQRRRRGCEEGQDLPAAGRAGHGRHLRGGHLRRPCHRRVEELHEGPDREGQGLLPAGRARRGRAQPGEPMAGVGVSAAVPADPGRDRGQRLRQLQQAGLRSQGQEAGSAAQSLPQITHASSFFGQAPLVS</sequence>
<organism evidence="2">
    <name type="scientific">Hordeum vulgare subsp. vulgare</name>
    <name type="common">Domesticated barley</name>
    <dbReference type="NCBI Taxonomy" id="112509"/>
    <lineage>
        <taxon>Eukaryota</taxon>
        <taxon>Viridiplantae</taxon>
        <taxon>Streptophyta</taxon>
        <taxon>Embryophyta</taxon>
        <taxon>Tracheophyta</taxon>
        <taxon>Spermatophyta</taxon>
        <taxon>Magnoliopsida</taxon>
        <taxon>Liliopsida</taxon>
        <taxon>Poales</taxon>
        <taxon>Poaceae</taxon>
        <taxon>BOP clade</taxon>
        <taxon>Pooideae</taxon>
        <taxon>Triticodae</taxon>
        <taxon>Triticeae</taxon>
        <taxon>Hordeinae</taxon>
        <taxon>Hordeum</taxon>
    </lineage>
</organism>
<dbReference type="EMBL" id="AK365521">
    <property type="protein sequence ID" value="BAJ96724.1"/>
    <property type="molecule type" value="mRNA"/>
</dbReference>
<reference evidence="2" key="1">
    <citation type="journal article" date="2011" name="Plant Physiol.">
        <title>Comprehensive sequence analysis of 24,783 barley full-length cDNAs derived from 12 clone libraries.</title>
        <authorList>
            <person name="Matsumoto T."/>
            <person name="Tanaka T."/>
            <person name="Sakai H."/>
            <person name="Amano N."/>
            <person name="Kanamori H."/>
            <person name="Kurita K."/>
            <person name="Kikuta A."/>
            <person name="Kamiya K."/>
            <person name="Yamamoto M."/>
            <person name="Ikawa H."/>
            <person name="Fujii N."/>
            <person name="Hori K."/>
            <person name="Itoh T."/>
            <person name="Sato K."/>
        </authorList>
    </citation>
    <scope>NUCLEOTIDE SEQUENCE</scope>
    <source>
        <tissue evidence="2">Shoot and root</tissue>
    </source>
</reference>
<feature type="compositionally biased region" description="Basic and acidic residues" evidence="1">
    <location>
        <begin position="38"/>
        <end position="52"/>
    </location>
</feature>
<feature type="compositionally biased region" description="Basic residues" evidence="1">
    <location>
        <begin position="243"/>
        <end position="269"/>
    </location>
</feature>
<feature type="compositionally biased region" description="Low complexity" evidence="1">
    <location>
        <begin position="354"/>
        <end position="367"/>
    </location>
</feature>
<feature type="compositionally biased region" description="Basic and acidic residues" evidence="1">
    <location>
        <begin position="300"/>
        <end position="313"/>
    </location>
</feature>
<dbReference type="AlphaFoldDB" id="F2DNQ3"/>
<evidence type="ECO:0000256" key="1">
    <source>
        <dbReference type="SAM" id="MobiDB-lite"/>
    </source>
</evidence>